<dbReference type="EMBL" id="JBBXMP010000461">
    <property type="protein sequence ID" value="KAL0057687.1"/>
    <property type="molecule type" value="Genomic_DNA"/>
</dbReference>
<evidence type="ECO:0000313" key="4">
    <source>
        <dbReference type="Proteomes" id="UP001437256"/>
    </source>
</evidence>
<evidence type="ECO:0000313" key="3">
    <source>
        <dbReference type="EMBL" id="KAL0057687.1"/>
    </source>
</evidence>
<sequence>MPSLSSSPQTDNAQDFIAQYRCQQEADLDLKGAPSPARPVSYLKNDSQDNGVVDAGEKLREMLASRADYPLSEELVLLLRHNEELVGKNNHLMEKNIQLTNENRELVDEYNELIDENDDLRAGIKMTARWIVSMKEALDTEVDSRSKSDIRDPPYLRGVAAAPEASANVDGNAIVGVGGKRAMDKDELNKAESPGAKRRKLGVENARGRVED</sequence>
<feature type="coiled-coil region" evidence="1">
    <location>
        <begin position="82"/>
        <end position="123"/>
    </location>
</feature>
<evidence type="ECO:0000256" key="1">
    <source>
        <dbReference type="SAM" id="Coils"/>
    </source>
</evidence>
<feature type="compositionally biased region" description="Basic and acidic residues" evidence="2">
    <location>
        <begin position="181"/>
        <end position="190"/>
    </location>
</feature>
<accession>A0ABR2ZB47</accession>
<keyword evidence="4" id="KW-1185">Reference proteome</keyword>
<evidence type="ECO:0000256" key="2">
    <source>
        <dbReference type="SAM" id="MobiDB-lite"/>
    </source>
</evidence>
<comment type="caution">
    <text evidence="3">The sequence shown here is derived from an EMBL/GenBank/DDBJ whole genome shotgun (WGS) entry which is preliminary data.</text>
</comment>
<reference evidence="3 4" key="1">
    <citation type="submission" date="2024-05" db="EMBL/GenBank/DDBJ databases">
        <title>A draft genome resource for the thread blight pathogen Marasmius tenuissimus strain MS-2.</title>
        <authorList>
            <person name="Yulfo-Soto G.E."/>
            <person name="Baruah I.K."/>
            <person name="Amoako-Attah I."/>
            <person name="Bukari Y."/>
            <person name="Meinhardt L.W."/>
            <person name="Bailey B.A."/>
            <person name="Cohen S.P."/>
        </authorList>
    </citation>
    <scope>NUCLEOTIDE SEQUENCE [LARGE SCALE GENOMIC DNA]</scope>
    <source>
        <strain evidence="3 4">MS-2</strain>
    </source>
</reference>
<organism evidence="3 4">
    <name type="scientific">Marasmius tenuissimus</name>
    <dbReference type="NCBI Taxonomy" id="585030"/>
    <lineage>
        <taxon>Eukaryota</taxon>
        <taxon>Fungi</taxon>
        <taxon>Dikarya</taxon>
        <taxon>Basidiomycota</taxon>
        <taxon>Agaricomycotina</taxon>
        <taxon>Agaricomycetes</taxon>
        <taxon>Agaricomycetidae</taxon>
        <taxon>Agaricales</taxon>
        <taxon>Marasmiineae</taxon>
        <taxon>Marasmiaceae</taxon>
        <taxon>Marasmius</taxon>
    </lineage>
</organism>
<gene>
    <name evidence="3" type="ORF">AAF712_015665</name>
</gene>
<protein>
    <submittedName>
        <fullName evidence="3">Uncharacterized protein</fullName>
    </submittedName>
</protein>
<dbReference type="Proteomes" id="UP001437256">
    <property type="component" value="Unassembled WGS sequence"/>
</dbReference>
<proteinExistence type="predicted"/>
<keyword evidence="1" id="KW-0175">Coiled coil</keyword>
<feature type="region of interest" description="Disordered" evidence="2">
    <location>
        <begin position="180"/>
        <end position="212"/>
    </location>
</feature>
<name>A0ABR2ZB47_9AGAR</name>